<evidence type="ECO:0000259" key="7">
    <source>
        <dbReference type="Pfam" id="PF08669"/>
    </source>
</evidence>
<dbReference type="EMBL" id="JAHWDQ010000001">
    <property type="protein sequence ID" value="MBW2939198.1"/>
    <property type="molecule type" value="Genomic_DNA"/>
</dbReference>
<dbReference type="InterPro" id="IPR028896">
    <property type="entry name" value="GcvT/YgfZ/DmdA"/>
</dbReference>
<evidence type="ECO:0000313" key="9">
    <source>
        <dbReference type="Proteomes" id="UP001166291"/>
    </source>
</evidence>
<dbReference type="PIRSF" id="PIRSF006487">
    <property type="entry name" value="GcvT"/>
    <property type="match status" value="1"/>
</dbReference>
<evidence type="ECO:0000256" key="2">
    <source>
        <dbReference type="ARBA" id="ARBA00022576"/>
    </source>
</evidence>
<evidence type="ECO:0000256" key="4">
    <source>
        <dbReference type="ARBA" id="ARBA00031395"/>
    </source>
</evidence>
<dbReference type="Proteomes" id="UP001166291">
    <property type="component" value="Unassembled WGS sequence"/>
</dbReference>
<dbReference type="RefSeq" id="WP_219041478.1">
    <property type="nucleotide sequence ID" value="NZ_JAHWDQ010000001.1"/>
</dbReference>
<name>A0ABS6VLL6_9GAMM</name>
<organism evidence="8 9">
    <name type="scientific">Zhongshania aquimaris</name>
    <dbReference type="NCBI Taxonomy" id="2857107"/>
    <lineage>
        <taxon>Bacteria</taxon>
        <taxon>Pseudomonadati</taxon>
        <taxon>Pseudomonadota</taxon>
        <taxon>Gammaproteobacteria</taxon>
        <taxon>Cellvibrionales</taxon>
        <taxon>Spongiibacteraceae</taxon>
        <taxon>Zhongshania</taxon>
    </lineage>
</organism>
<dbReference type="NCBIfam" id="TIGR00528">
    <property type="entry name" value="gcvT"/>
    <property type="match status" value="1"/>
</dbReference>
<gene>
    <name evidence="8" type="primary">gcvT</name>
    <name evidence="8" type="ORF">KXJ70_00280</name>
</gene>
<dbReference type="EC" id="2.1.2.10" evidence="1"/>
<accession>A0ABS6VLL6</accession>
<evidence type="ECO:0000259" key="6">
    <source>
        <dbReference type="Pfam" id="PF01571"/>
    </source>
</evidence>
<dbReference type="PANTHER" id="PTHR43757">
    <property type="entry name" value="AMINOMETHYLTRANSFERASE"/>
    <property type="match status" value="1"/>
</dbReference>
<dbReference type="InterPro" id="IPR006222">
    <property type="entry name" value="GCVT_N"/>
</dbReference>
<dbReference type="Pfam" id="PF01571">
    <property type="entry name" value="GCV_T"/>
    <property type="match status" value="1"/>
</dbReference>
<evidence type="ECO:0000256" key="5">
    <source>
        <dbReference type="ARBA" id="ARBA00047665"/>
    </source>
</evidence>
<keyword evidence="3 8" id="KW-0808">Transferase</keyword>
<dbReference type="GO" id="GO:0004047">
    <property type="term" value="F:aminomethyltransferase activity"/>
    <property type="evidence" value="ECO:0007669"/>
    <property type="project" value="UniProtKB-EC"/>
</dbReference>
<sequence length="372" mass="40533">MSTENLLTTPLNSLHRELSAKMVPFAGYDMPVQYPMGVLKEHLHVRSAAGLFDVSHMGQIRVRGPNVALELEKLMPQDVLGLPLNRQRYGLLTNDRGGILDDLMFANCGDYFLLIVNAACKDQDFAWLRKHLPASIEMELLADYGLLALQGPSSRDVLARLAPATANMIFMDTADCTIEGIPCWLSCSGYTGEDGFEISVAPEHTDSLARILLAQPEVEFIGLGARDSLRLEAGLCLYGHDMDDTITPITANLLWSISKIRRPNGERNGGYPGAEVIADQLANGVSEKRVLLDVEGRAPVREGAQIVNGDDQVLGWVSSGGFGPSIGRPVVMAYVATAALESGQELFASVRGKQLPVIVRQSSFVEQRYHRG</sequence>
<dbReference type="InterPro" id="IPR006223">
    <property type="entry name" value="GcvT"/>
</dbReference>
<protein>
    <recommendedName>
        <fullName evidence="1">aminomethyltransferase</fullName>
        <ecNumber evidence="1">2.1.2.10</ecNumber>
    </recommendedName>
    <alternativeName>
        <fullName evidence="4">Glycine cleavage system T protein</fullName>
    </alternativeName>
</protein>
<evidence type="ECO:0000256" key="1">
    <source>
        <dbReference type="ARBA" id="ARBA00012616"/>
    </source>
</evidence>
<keyword evidence="2" id="KW-0032">Aminotransferase</keyword>
<keyword evidence="9" id="KW-1185">Reference proteome</keyword>
<dbReference type="Pfam" id="PF08669">
    <property type="entry name" value="GCV_T_C"/>
    <property type="match status" value="1"/>
</dbReference>
<feature type="domain" description="Aminomethyltransferase C-terminal" evidence="7">
    <location>
        <begin position="289"/>
        <end position="365"/>
    </location>
</feature>
<dbReference type="InterPro" id="IPR013977">
    <property type="entry name" value="GcvT_C"/>
</dbReference>
<dbReference type="NCBIfam" id="NF010093">
    <property type="entry name" value="PRK13579.1"/>
    <property type="match status" value="1"/>
</dbReference>
<dbReference type="PANTHER" id="PTHR43757:SF2">
    <property type="entry name" value="AMINOMETHYLTRANSFERASE, MITOCHONDRIAL"/>
    <property type="match status" value="1"/>
</dbReference>
<evidence type="ECO:0000313" key="8">
    <source>
        <dbReference type="EMBL" id="MBW2939198.1"/>
    </source>
</evidence>
<comment type="catalytic activity">
    <reaction evidence="5">
        <text>N(6)-[(R)-S(8)-aminomethyldihydrolipoyl]-L-lysyl-[protein] + (6S)-5,6,7,8-tetrahydrofolate = N(6)-[(R)-dihydrolipoyl]-L-lysyl-[protein] + (6R)-5,10-methylene-5,6,7,8-tetrahydrofolate + NH4(+)</text>
        <dbReference type="Rhea" id="RHEA:16945"/>
        <dbReference type="Rhea" id="RHEA-COMP:10475"/>
        <dbReference type="Rhea" id="RHEA-COMP:10492"/>
        <dbReference type="ChEBI" id="CHEBI:15636"/>
        <dbReference type="ChEBI" id="CHEBI:28938"/>
        <dbReference type="ChEBI" id="CHEBI:57453"/>
        <dbReference type="ChEBI" id="CHEBI:83100"/>
        <dbReference type="ChEBI" id="CHEBI:83143"/>
        <dbReference type="EC" id="2.1.2.10"/>
    </reaction>
</comment>
<feature type="domain" description="GCVT N-terminal" evidence="6">
    <location>
        <begin position="13"/>
        <end position="258"/>
    </location>
</feature>
<reference evidence="8" key="1">
    <citation type="submission" date="2021-07" db="EMBL/GenBank/DDBJ databases">
        <title>Zhongshania sp. CAU 1632 isolated from seawater.</title>
        <authorList>
            <person name="Kim W."/>
        </authorList>
    </citation>
    <scope>NUCLEOTIDE SEQUENCE</scope>
    <source>
        <strain evidence="8">CAU 1632</strain>
    </source>
</reference>
<comment type="caution">
    <text evidence="8">The sequence shown here is derived from an EMBL/GenBank/DDBJ whole genome shotgun (WGS) entry which is preliminary data.</text>
</comment>
<dbReference type="NCBIfam" id="NF001567">
    <property type="entry name" value="PRK00389.1"/>
    <property type="match status" value="1"/>
</dbReference>
<proteinExistence type="predicted"/>
<evidence type="ECO:0000256" key="3">
    <source>
        <dbReference type="ARBA" id="ARBA00022679"/>
    </source>
</evidence>